<dbReference type="InterPro" id="IPR003115">
    <property type="entry name" value="ParB_N"/>
</dbReference>
<organism evidence="2 3">
    <name type="scientific">candidate division WWE3 bacterium CG22_combo_CG10-13_8_21_14_all_39_12</name>
    <dbReference type="NCBI Taxonomy" id="1975094"/>
    <lineage>
        <taxon>Bacteria</taxon>
        <taxon>Katanobacteria</taxon>
    </lineage>
</organism>
<dbReference type="CDD" id="cd16401">
    <property type="entry name" value="ParB_N_like_MT"/>
    <property type="match status" value="1"/>
</dbReference>
<reference evidence="2 3" key="1">
    <citation type="submission" date="2017-09" db="EMBL/GenBank/DDBJ databases">
        <title>Depth-based differentiation of microbial function through sediment-hosted aquifers and enrichment of novel symbionts in the deep terrestrial subsurface.</title>
        <authorList>
            <person name="Probst A.J."/>
            <person name="Ladd B."/>
            <person name="Jarett J.K."/>
            <person name="Geller-Mcgrath D.E."/>
            <person name="Sieber C.M."/>
            <person name="Emerson J.B."/>
            <person name="Anantharaman K."/>
            <person name="Thomas B.C."/>
            <person name="Malmstrom R."/>
            <person name="Stieglmeier M."/>
            <person name="Klingl A."/>
            <person name="Woyke T."/>
            <person name="Ryan C.M."/>
            <person name="Banfield J.F."/>
        </authorList>
    </citation>
    <scope>NUCLEOTIDE SEQUENCE [LARGE SCALE GENOMIC DNA]</scope>
    <source>
        <strain evidence="2">CG22_combo_CG10-13_8_21_14_all_39_12</strain>
    </source>
</reference>
<dbReference type="Gene3D" id="3.90.1530.10">
    <property type="entry name" value="Conserved hypothetical protein from pyrococcus furiosus pfu- 392566-001, ParB domain"/>
    <property type="match status" value="1"/>
</dbReference>
<sequence>MKNKIRIITVNTDLLVGATYNPRSWSDESIKDLTESITKYGIVDPIIVNGAKNRKNIVIGGHFRLHVAKLLGFLEVPVVYIDLPDVEKEKELNLRLNKNTGSWDYELLRDFDIELLMDI</sequence>
<gene>
    <name evidence="2" type="ORF">COX05_04155</name>
</gene>
<dbReference type="InterPro" id="IPR050336">
    <property type="entry name" value="Chromosome_partition/occlusion"/>
</dbReference>
<dbReference type="PANTHER" id="PTHR33375">
    <property type="entry name" value="CHROMOSOME-PARTITIONING PROTEIN PARB-RELATED"/>
    <property type="match status" value="1"/>
</dbReference>
<evidence type="ECO:0000259" key="1">
    <source>
        <dbReference type="SMART" id="SM00470"/>
    </source>
</evidence>
<dbReference type="PANTHER" id="PTHR33375:SF1">
    <property type="entry name" value="CHROMOSOME-PARTITIONING PROTEIN PARB-RELATED"/>
    <property type="match status" value="1"/>
</dbReference>
<comment type="caution">
    <text evidence="2">The sequence shown here is derived from an EMBL/GenBank/DDBJ whole genome shotgun (WGS) entry which is preliminary data.</text>
</comment>
<dbReference type="InterPro" id="IPR036086">
    <property type="entry name" value="ParB/Sulfiredoxin_sf"/>
</dbReference>
<dbReference type="Pfam" id="PF02195">
    <property type="entry name" value="ParB_N"/>
    <property type="match status" value="1"/>
</dbReference>
<accession>A0A2H0BF29</accession>
<feature type="domain" description="ParB-like N-terminal" evidence="1">
    <location>
        <begin position="8"/>
        <end position="98"/>
    </location>
</feature>
<dbReference type="SMART" id="SM00470">
    <property type="entry name" value="ParB"/>
    <property type="match status" value="1"/>
</dbReference>
<dbReference type="EMBL" id="PCSU01000072">
    <property type="protein sequence ID" value="PIP56224.1"/>
    <property type="molecule type" value="Genomic_DNA"/>
</dbReference>
<name>A0A2H0BF29_UNCKA</name>
<evidence type="ECO:0000313" key="2">
    <source>
        <dbReference type="EMBL" id="PIP56224.1"/>
    </source>
</evidence>
<dbReference type="GO" id="GO:0005694">
    <property type="term" value="C:chromosome"/>
    <property type="evidence" value="ECO:0007669"/>
    <property type="project" value="TreeGrafter"/>
</dbReference>
<proteinExistence type="predicted"/>
<evidence type="ECO:0000313" key="3">
    <source>
        <dbReference type="Proteomes" id="UP000228495"/>
    </source>
</evidence>
<protein>
    <recommendedName>
        <fullName evidence="1">ParB-like N-terminal domain-containing protein</fullName>
    </recommendedName>
</protein>
<dbReference type="AlphaFoldDB" id="A0A2H0BF29"/>
<feature type="non-terminal residue" evidence="2">
    <location>
        <position position="119"/>
    </location>
</feature>
<dbReference type="GO" id="GO:0007059">
    <property type="term" value="P:chromosome segregation"/>
    <property type="evidence" value="ECO:0007669"/>
    <property type="project" value="TreeGrafter"/>
</dbReference>
<dbReference type="SUPFAM" id="SSF110849">
    <property type="entry name" value="ParB/Sulfiredoxin"/>
    <property type="match status" value="1"/>
</dbReference>
<dbReference type="Proteomes" id="UP000228495">
    <property type="component" value="Unassembled WGS sequence"/>
</dbReference>